<feature type="non-terminal residue" evidence="2">
    <location>
        <position position="1"/>
    </location>
</feature>
<feature type="region of interest" description="Disordered" evidence="1">
    <location>
        <begin position="1"/>
        <end position="21"/>
    </location>
</feature>
<accession>A0A382XJJ9</accession>
<reference evidence="2" key="1">
    <citation type="submission" date="2018-05" db="EMBL/GenBank/DDBJ databases">
        <authorList>
            <person name="Lanie J.A."/>
            <person name="Ng W.-L."/>
            <person name="Kazmierczak K.M."/>
            <person name="Andrzejewski T.M."/>
            <person name="Davidsen T.M."/>
            <person name="Wayne K.J."/>
            <person name="Tettelin H."/>
            <person name="Glass J.I."/>
            <person name="Rusch D."/>
            <person name="Podicherti R."/>
            <person name="Tsui H.-C.T."/>
            <person name="Winkler M.E."/>
        </authorList>
    </citation>
    <scope>NUCLEOTIDE SEQUENCE</scope>
</reference>
<dbReference type="EMBL" id="UINC01168336">
    <property type="protein sequence ID" value="SVD71316.1"/>
    <property type="molecule type" value="Genomic_DNA"/>
</dbReference>
<sequence length="21" mass="2141">AQFEGKCDIAIGEDDDSGSPS</sequence>
<feature type="compositionally biased region" description="Acidic residues" evidence="1">
    <location>
        <begin position="11"/>
        <end position="21"/>
    </location>
</feature>
<evidence type="ECO:0000313" key="2">
    <source>
        <dbReference type="EMBL" id="SVD71316.1"/>
    </source>
</evidence>
<gene>
    <name evidence="2" type="ORF">METZ01_LOCUS424170</name>
</gene>
<evidence type="ECO:0000256" key="1">
    <source>
        <dbReference type="SAM" id="MobiDB-lite"/>
    </source>
</evidence>
<name>A0A382XJJ9_9ZZZZ</name>
<protein>
    <submittedName>
        <fullName evidence="2">Uncharacterized protein</fullName>
    </submittedName>
</protein>
<dbReference type="AlphaFoldDB" id="A0A382XJJ9"/>
<proteinExistence type="predicted"/>
<organism evidence="2">
    <name type="scientific">marine metagenome</name>
    <dbReference type="NCBI Taxonomy" id="408172"/>
    <lineage>
        <taxon>unclassified sequences</taxon>
        <taxon>metagenomes</taxon>
        <taxon>ecological metagenomes</taxon>
    </lineage>
</organism>